<dbReference type="Pfam" id="PF11062">
    <property type="entry name" value="DUF2863"/>
    <property type="match status" value="1"/>
</dbReference>
<gene>
    <name evidence="1" type="ORF">GTOL_10231</name>
</gene>
<protein>
    <recommendedName>
        <fullName evidence="3">DUF2863 family protein</fullName>
    </recommendedName>
</protein>
<reference evidence="1" key="1">
    <citation type="submission" date="2021-04" db="EMBL/GenBank/DDBJ databases">
        <authorList>
            <person name="Hornung B."/>
        </authorList>
    </citation>
    <scope>NUCLEOTIDE SEQUENCE</scope>
    <source>
        <strain evidence="1">G5G6</strain>
    </source>
</reference>
<sequence length="389" mass="42890">MSRNRLPRRKHQSPEIEELMQLARALAQSSSRIEDGFWETRLAARIDKLIKNSDDDSLSAALDTLNKTDQRGCDALADMIEFRCESRGEGIQGERDVLLFAAPVLAWSRYAIPSGPIAAEALANLRVQLAAHIFAADVRLGLADILFSPDQLPPSYSETARLTGKLVKAAVHSRDLHLDAGQLGETMSFLSDTRYLVGVVVAEKGAALFRWQETDGSRETALARWRTQGGEALRPLLPACASELLLPLAFHSACREAERQSRPYSIRASVAFLNTGVNIAADRLAAVIAPFKENRIEEYRVGFVHKNSNNVVHGVVWPLLDVEDGNDTPAQIEAVLRECGVDDIRVIEHTFPLEYCDDCGAPLYPDSEDEAVHAELPEDDGARAPQHLH</sequence>
<name>A0A916MYY3_9PROT</name>
<keyword evidence="2" id="KW-1185">Reference proteome</keyword>
<comment type="caution">
    <text evidence="1">The sequence shown here is derived from an EMBL/GenBank/DDBJ whole genome shotgun (WGS) entry which is preliminary data.</text>
</comment>
<dbReference type="RefSeq" id="WP_220634432.1">
    <property type="nucleotide sequence ID" value="NZ_CAJQUM010000001.1"/>
</dbReference>
<accession>A0A916MYY3</accession>
<dbReference type="Proteomes" id="UP000742786">
    <property type="component" value="Unassembled WGS sequence"/>
</dbReference>
<evidence type="ECO:0008006" key="3">
    <source>
        <dbReference type="Google" id="ProtNLM"/>
    </source>
</evidence>
<evidence type="ECO:0000313" key="1">
    <source>
        <dbReference type="EMBL" id="CAG4882349.1"/>
    </source>
</evidence>
<dbReference type="EMBL" id="CAJQUM010000001">
    <property type="protein sequence ID" value="CAG4882349.1"/>
    <property type="molecule type" value="Genomic_DNA"/>
</dbReference>
<evidence type="ECO:0000313" key="2">
    <source>
        <dbReference type="Proteomes" id="UP000742786"/>
    </source>
</evidence>
<dbReference type="AlphaFoldDB" id="A0A916MYY3"/>
<dbReference type="InterPro" id="IPR021292">
    <property type="entry name" value="DUF2863"/>
</dbReference>
<organism evidence="1 2">
    <name type="scientific">Georgfuchsia toluolica</name>
    <dbReference type="NCBI Taxonomy" id="424218"/>
    <lineage>
        <taxon>Bacteria</taxon>
        <taxon>Pseudomonadati</taxon>
        <taxon>Pseudomonadota</taxon>
        <taxon>Betaproteobacteria</taxon>
        <taxon>Nitrosomonadales</taxon>
        <taxon>Sterolibacteriaceae</taxon>
        <taxon>Georgfuchsia</taxon>
    </lineage>
</organism>
<proteinExistence type="predicted"/>